<comment type="caution">
    <text evidence="1">The sequence shown here is derived from an EMBL/GenBank/DDBJ whole genome shotgun (WGS) entry which is preliminary data.</text>
</comment>
<reference evidence="1" key="1">
    <citation type="journal article" date="2022" name="bioRxiv">
        <title>Sequencing and chromosome-scale assembly of the giantPleurodeles waltlgenome.</title>
        <authorList>
            <person name="Brown T."/>
            <person name="Elewa A."/>
            <person name="Iarovenko S."/>
            <person name="Subramanian E."/>
            <person name="Araus A.J."/>
            <person name="Petzold A."/>
            <person name="Susuki M."/>
            <person name="Suzuki K.-i.T."/>
            <person name="Hayashi T."/>
            <person name="Toyoda A."/>
            <person name="Oliveira C."/>
            <person name="Osipova E."/>
            <person name="Leigh N.D."/>
            <person name="Simon A."/>
            <person name="Yun M.H."/>
        </authorList>
    </citation>
    <scope>NUCLEOTIDE SEQUENCE</scope>
    <source>
        <strain evidence="1">20211129_DDA</strain>
        <tissue evidence="1">Liver</tissue>
    </source>
</reference>
<accession>A0AAV7WC03</accession>
<name>A0AAV7WC03_PLEWA</name>
<organism evidence="1 2">
    <name type="scientific">Pleurodeles waltl</name>
    <name type="common">Iberian ribbed newt</name>
    <dbReference type="NCBI Taxonomy" id="8319"/>
    <lineage>
        <taxon>Eukaryota</taxon>
        <taxon>Metazoa</taxon>
        <taxon>Chordata</taxon>
        <taxon>Craniata</taxon>
        <taxon>Vertebrata</taxon>
        <taxon>Euteleostomi</taxon>
        <taxon>Amphibia</taxon>
        <taxon>Batrachia</taxon>
        <taxon>Caudata</taxon>
        <taxon>Salamandroidea</taxon>
        <taxon>Salamandridae</taxon>
        <taxon>Pleurodelinae</taxon>
        <taxon>Pleurodeles</taxon>
    </lineage>
</organism>
<evidence type="ECO:0000313" key="1">
    <source>
        <dbReference type="EMBL" id="KAJ1210137.1"/>
    </source>
</evidence>
<gene>
    <name evidence="1" type="ORF">NDU88_005505</name>
</gene>
<keyword evidence="2" id="KW-1185">Reference proteome</keyword>
<proteinExistence type="predicted"/>
<sequence length="104" mass="11583">MPLRIQPNRRVTTDATRRCTERGKLLRLVTHALVNRKETILTPGFKTMSGRERSRGTGMSRLRQACGVISVPARIKNALAFDVIVTSLGIRLTSHYGSSHTHSD</sequence>
<dbReference type="EMBL" id="JANPWB010000002">
    <property type="protein sequence ID" value="KAJ1210137.1"/>
    <property type="molecule type" value="Genomic_DNA"/>
</dbReference>
<dbReference type="AlphaFoldDB" id="A0AAV7WC03"/>
<dbReference type="Proteomes" id="UP001066276">
    <property type="component" value="Chromosome 1_2"/>
</dbReference>
<evidence type="ECO:0000313" key="2">
    <source>
        <dbReference type="Proteomes" id="UP001066276"/>
    </source>
</evidence>
<protein>
    <submittedName>
        <fullName evidence="1">Uncharacterized protein</fullName>
    </submittedName>
</protein>